<gene>
    <name evidence="2" type="ORF">D0Y50_07895</name>
</gene>
<keyword evidence="3" id="KW-1185">Reference proteome</keyword>
<dbReference type="SMART" id="SM00587">
    <property type="entry name" value="CHK"/>
    <property type="match status" value="1"/>
</dbReference>
<dbReference type="Gene3D" id="3.90.1200.10">
    <property type="match status" value="1"/>
</dbReference>
<name>A0A346NL83_9ALTE</name>
<dbReference type="PANTHER" id="PTHR11012">
    <property type="entry name" value="PROTEIN KINASE-LIKE DOMAIN-CONTAINING"/>
    <property type="match status" value="1"/>
</dbReference>
<sequence length="322" mass="36661">MNQPIHPSVSQWISRVIDDARITDFTLLQTLWSGYGQCCRFFSPNANQYLVAKAVQAQPASAHPKGWNDAHSHQRKCKSYQIEQYFYQHYATCSRAFTPQLIACERHGDHALTIMSDLNVAGFSQRHSKLTIEQAKPVLEWLACFHADFMQTNGHGLWAAGTYWHLSTRQREWQTMATGLLKQHAPAISRQLDEARFTTLVHGDAKVANFCFDPAASKAAAVDFQYVGKGIGVQDVAYFIGSALNTDDQLYFTEHCLDYYFAALRRYWRSRIEVHAVEQEWRGLYAVACADFQRFLEGWSPGHHKLNSVLNSYTCRALAAVK</sequence>
<feature type="domain" description="CHK kinase-like" evidence="1">
    <location>
        <begin position="113"/>
        <end position="270"/>
    </location>
</feature>
<dbReference type="InterPro" id="IPR011009">
    <property type="entry name" value="Kinase-like_dom_sf"/>
</dbReference>
<keyword evidence="2" id="KW-0418">Kinase</keyword>
<keyword evidence="2" id="KW-0808">Transferase</keyword>
<dbReference type="PANTHER" id="PTHR11012:SF30">
    <property type="entry name" value="PROTEIN KINASE-LIKE DOMAIN-CONTAINING"/>
    <property type="match status" value="1"/>
</dbReference>
<dbReference type="SUPFAM" id="SSF56112">
    <property type="entry name" value="Protein kinase-like (PK-like)"/>
    <property type="match status" value="1"/>
</dbReference>
<dbReference type="RefSeq" id="WP_117316323.1">
    <property type="nucleotide sequence ID" value="NZ_CP031769.1"/>
</dbReference>
<organism evidence="2 3">
    <name type="scientific">Salinimonas sediminis</name>
    <dbReference type="NCBI Taxonomy" id="2303538"/>
    <lineage>
        <taxon>Bacteria</taxon>
        <taxon>Pseudomonadati</taxon>
        <taxon>Pseudomonadota</taxon>
        <taxon>Gammaproteobacteria</taxon>
        <taxon>Alteromonadales</taxon>
        <taxon>Alteromonadaceae</taxon>
        <taxon>Alteromonas/Salinimonas group</taxon>
        <taxon>Salinimonas</taxon>
    </lineage>
</organism>
<accession>A0A346NL83</accession>
<reference evidence="2 3" key="1">
    <citation type="submission" date="2018-08" db="EMBL/GenBank/DDBJ databases">
        <title>Salinimonas sediminis sp. nov., a piezophilic bacterium isolated from a deep-sea sediment sample from the New Britain Trench.</title>
        <authorList>
            <person name="Cao J."/>
        </authorList>
    </citation>
    <scope>NUCLEOTIDE SEQUENCE [LARGE SCALE GENOMIC DNA]</scope>
    <source>
        <strain evidence="2 3">N102</strain>
    </source>
</reference>
<proteinExistence type="predicted"/>
<protein>
    <submittedName>
        <fullName evidence="2">Choline kinase</fullName>
    </submittedName>
</protein>
<dbReference type="AlphaFoldDB" id="A0A346NL83"/>
<dbReference type="GO" id="GO:0016301">
    <property type="term" value="F:kinase activity"/>
    <property type="evidence" value="ECO:0007669"/>
    <property type="project" value="UniProtKB-KW"/>
</dbReference>
<dbReference type="OrthoDB" id="9769860at2"/>
<dbReference type="Proteomes" id="UP000262073">
    <property type="component" value="Chromosome"/>
</dbReference>
<dbReference type="EMBL" id="CP031769">
    <property type="protein sequence ID" value="AXR06290.1"/>
    <property type="molecule type" value="Genomic_DNA"/>
</dbReference>
<evidence type="ECO:0000259" key="1">
    <source>
        <dbReference type="SMART" id="SM00587"/>
    </source>
</evidence>
<evidence type="ECO:0000313" key="2">
    <source>
        <dbReference type="EMBL" id="AXR06290.1"/>
    </source>
</evidence>
<dbReference type="InterPro" id="IPR015897">
    <property type="entry name" value="CHK_kinase-like"/>
</dbReference>
<evidence type="ECO:0000313" key="3">
    <source>
        <dbReference type="Proteomes" id="UP000262073"/>
    </source>
</evidence>
<dbReference type="KEGG" id="salm:D0Y50_07895"/>
<dbReference type="InterPro" id="IPR004119">
    <property type="entry name" value="EcKL"/>
</dbReference>
<dbReference type="Pfam" id="PF02958">
    <property type="entry name" value="EcKL"/>
    <property type="match status" value="2"/>
</dbReference>